<evidence type="ECO:0000313" key="1">
    <source>
        <dbReference type="EMBL" id="MCL9814577.1"/>
    </source>
</evidence>
<organism evidence="1 2">
    <name type="scientific">Natranaeroarchaeum aerophilus</name>
    <dbReference type="NCBI Taxonomy" id="2917711"/>
    <lineage>
        <taxon>Archaea</taxon>
        <taxon>Methanobacteriati</taxon>
        <taxon>Methanobacteriota</taxon>
        <taxon>Stenosarchaea group</taxon>
        <taxon>Halobacteria</taxon>
        <taxon>Halobacteriales</taxon>
        <taxon>Natronoarchaeaceae</taxon>
        <taxon>Natranaeroarchaeum</taxon>
    </lineage>
</organism>
<name>A0AAE3FS45_9EURY</name>
<reference evidence="1 2" key="1">
    <citation type="journal article" date="2022" name="Syst. Appl. Microbiol.">
        <title>Natronocalculus amylovorans gen. nov., sp. nov., and Natranaeroarchaeum aerophilus sp. nov., dominant culturable amylolytic natronoarchaea from hypersaline soda lakes in southwestern Siberia.</title>
        <authorList>
            <person name="Sorokin D.Y."/>
            <person name="Elcheninov A.G."/>
            <person name="Khizhniak T.V."/>
            <person name="Koenen M."/>
            <person name="Bale N.J."/>
            <person name="Damste J.S.S."/>
            <person name="Kublanov I.V."/>
        </authorList>
    </citation>
    <scope>NUCLEOTIDE SEQUENCE [LARGE SCALE GENOMIC DNA]</scope>
    <source>
        <strain evidence="1 2">AArc-St1-1</strain>
    </source>
</reference>
<accession>A0AAE3FS45</accession>
<evidence type="ECO:0000313" key="2">
    <source>
        <dbReference type="Proteomes" id="UP001202674"/>
    </source>
</evidence>
<dbReference type="InterPro" id="IPR036390">
    <property type="entry name" value="WH_DNA-bd_sf"/>
</dbReference>
<dbReference type="RefSeq" id="WP_250597678.1">
    <property type="nucleotide sequence ID" value="NZ_JAKRVY010000008.1"/>
</dbReference>
<gene>
    <name evidence="1" type="ORF">AArcSt11_13035</name>
</gene>
<dbReference type="Gene3D" id="1.10.10.10">
    <property type="entry name" value="Winged helix-like DNA-binding domain superfamily/Winged helix DNA-binding domain"/>
    <property type="match status" value="1"/>
</dbReference>
<comment type="caution">
    <text evidence="1">The sequence shown here is derived from an EMBL/GenBank/DDBJ whole genome shotgun (WGS) entry which is preliminary data.</text>
</comment>
<dbReference type="SUPFAM" id="SSF46785">
    <property type="entry name" value="Winged helix' DNA-binding domain"/>
    <property type="match status" value="1"/>
</dbReference>
<dbReference type="Proteomes" id="UP001202674">
    <property type="component" value="Unassembled WGS sequence"/>
</dbReference>
<protein>
    <submittedName>
        <fullName evidence="1">Uncharacterized protein</fullName>
    </submittedName>
</protein>
<keyword evidence="2" id="KW-1185">Reference proteome</keyword>
<sequence>MSDPGHDDGGRFTRHTSDEELLRAFERTDDPVLTASEIAADLPIGSRAVRERLKGLRDDGYVAGKEVGARTIVWWRLATAGSDAPWRDGFGAFADSDLDGEIEALEREVDAEFEADQDELF</sequence>
<dbReference type="InterPro" id="IPR036388">
    <property type="entry name" value="WH-like_DNA-bd_sf"/>
</dbReference>
<proteinExistence type="predicted"/>
<dbReference type="EMBL" id="JAKRVY010000008">
    <property type="protein sequence ID" value="MCL9814577.1"/>
    <property type="molecule type" value="Genomic_DNA"/>
</dbReference>
<dbReference type="AlphaFoldDB" id="A0AAE3FS45"/>